<sequence length="345" mass="39896">MNKRTLYLHIGCEKTGTTSIQNVLADNRQPLLKQGIFYPEVGKLKFAQLLLPAALQPFDYPNKPRADYYPGNEMIDPDSVWNSFIDLAKTNADKDIIISAEHFSSRTKDKGLTYLKAKLNQLSSLFNIKLILYLRRQDKFMESSYSTIIKAGGNIGFDAFFETHIKLKERYDFSLLLNRWSSFFDKSSLIVKDYETEVEQKGLLNSFFDITGIDSSALQLESENQNLSWPASVIELARLCNTPKISPILANQRVLFLDAVTRSLPQEEKRQVYRFSKERRDEILQFYRASNQEVEAEYFEGKPLFSELTVEESNGTVLNNETNLSKRDIAELFSRFYMKNKEFLN</sequence>
<evidence type="ECO:0000313" key="2">
    <source>
        <dbReference type="Proteomes" id="UP000063991"/>
    </source>
</evidence>
<dbReference type="AlphaFoldDB" id="A0A126Q3L4"/>
<organism evidence="1 2">
    <name type="scientific">Alteromonas macleodii</name>
    <name type="common">Pseudoalteromonas macleodii</name>
    <dbReference type="NCBI Taxonomy" id="28108"/>
    <lineage>
        <taxon>Bacteria</taxon>
        <taxon>Pseudomonadati</taxon>
        <taxon>Pseudomonadota</taxon>
        <taxon>Gammaproteobacteria</taxon>
        <taxon>Alteromonadales</taxon>
        <taxon>Alteromonadaceae</taxon>
        <taxon>Alteromonas/Salinimonas group</taxon>
        <taxon>Alteromonas</taxon>
    </lineage>
</organism>
<gene>
    <name evidence="1" type="ORF">AVL55_17295</name>
</gene>
<dbReference type="OrthoDB" id="547265at2"/>
<evidence type="ECO:0008006" key="3">
    <source>
        <dbReference type="Google" id="ProtNLM"/>
    </source>
</evidence>
<proteinExistence type="predicted"/>
<evidence type="ECO:0000313" key="1">
    <source>
        <dbReference type="EMBL" id="AMJ99755.1"/>
    </source>
</evidence>
<dbReference type="Proteomes" id="UP000063991">
    <property type="component" value="Chromosome"/>
</dbReference>
<dbReference type="Gene3D" id="3.40.50.300">
    <property type="entry name" value="P-loop containing nucleotide triphosphate hydrolases"/>
    <property type="match status" value="1"/>
</dbReference>
<dbReference type="InterPro" id="IPR027417">
    <property type="entry name" value="P-loop_NTPase"/>
</dbReference>
<dbReference type="SUPFAM" id="SSF52540">
    <property type="entry name" value="P-loop containing nucleoside triphosphate hydrolases"/>
    <property type="match status" value="1"/>
</dbReference>
<dbReference type="EMBL" id="CP014323">
    <property type="protein sequence ID" value="AMJ99755.1"/>
    <property type="molecule type" value="Genomic_DNA"/>
</dbReference>
<dbReference type="RefSeq" id="WP_061095939.1">
    <property type="nucleotide sequence ID" value="NZ_CP014323.1"/>
</dbReference>
<name>A0A126Q3L4_ALTMA</name>
<accession>A0A126Q3L4</accession>
<protein>
    <recommendedName>
        <fullName evidence="3">Sulfotransferase family protein</fullName>
    </recommendedName>
</protein>
<reference evidence="1 2" key="1">
    <citation type="submission" date="2015-12" db="EMBL/GenBank/DDBJ databases">
        <authorList>
            <person name="Shamseldin A."/>
            <person name="Moawad H."/>
            <person name="Abd El-Rahim W.M."/>
            <person name="Sadowsky M.J."/>
        </authorList>
    </citation>
    <scope>NUCLEOTIDE SEQUENCE [LARGE SCALE GENOMIC DNA]</scope>
    <source>
        <strain evidence="1 2">D7</strain>
    </source>
</reference>